<dbReference type="InterPro" id="IPR052022">
    <property type="entry name" value="26kDa_periplasmic_antigen"/>
</dbReference>
<proteinExistence type="predicted"/>
<organism evidence="1 2">
    <name type="scientific">Candidatus Nitrotoga arctica</name>
    <dbReference type="NCBI Taxonomy" id="453162"/>
    <lineage>
        <taxon>Bacteria</taxon>
        <taxon>Pseudomonadati</taxon>
        <taxon>Pseudomonadota</taxon>
        <taxon>Betaproteobacteria</taxon>
        <taxon>Nitrosomonadales</taxon>
        <taxon>Gallionellaceae</taxon>
        <taxon>Candidatus Nitrotoga</taxon>
    </lineage>
</organism>
<dbReference type="InterPro" id="IPR016907">
    <property type="entry name" value="UCP029033"/>
</dbReference>
<keyword evidence="2" id="KW-1185">Reference proteome</keyword>
<dbReference type="EMBL" id="OU912926">
    <property type="protein sequence ID" value="CAG9933182.1"/>
    <property type="molecule type" value="Genomic_DNA"/>
</dbReference>
<reference evidence="1 2" key="1">
    <citation type="submission" date="2021-10" db="EMBL/GenBank/DDBJ databases">
        <authorList>
            <person name="Koch H."/>
        </authorList>
    </citation>
    <scope>NUCLEOTIDE SEQUENCE [LARGE SCALE GENOMIC DNA]</scope>
    <source>
        <strain evidence="1">6680</strain>
    </source>
</reference>
<sequence length="259" mass="28530">MRERRCSFLSRLDRNWSLKKSNMTNELKSSFTLGALLCIGLIVAGYILGESALKFKSYDRSVSVKGLSEREVPADIAAWPIRFTAAGNDLSALYASMETNTKQVSKFLEVAGFSPSEITIAAPVITDKLAQNYGGQNVSLRYTAKQTIAVYTTKIDLARSAKNNLGELGKKGIAFGGEEYEQKTEYLFTKLNAVKPSMVEEATRNARHVAEQFAADSNSKLGKIKSANQGQFTISDRDSSTPHIKKIRVVSTVDYFLSD</sequence>
<protein>
    <submittedName>
        <fullName evidence="1">SIMPL domain-containing protein</fullName>
    </submittedName>
</protein>
<dbReference type="InterPro" id="IPR007497">
    <property type="entry name" value="SIMPL/DUF541"/>
</dbReference>
<accession>A0ABN8ANB1</accession>
<dbReference type="PANTHER" id="PTHR34387">
    <property type="entry name" value="SLR1258 PROTEIN"/>
    <property type="match status" value="1"/>
</dbReference>
<evidence type="ECO:0000313" key="2">
    <source>
        <dbReference type="Proteomes" id="UP000839052"/>
    </source>
</evidence>
<evidence type="ECO:0000313" key="1">
    <source>
        <dbReference type="EMBL" id="CAG9933182.1"/>
    </source>
</evidence>
<name>A0ABN8ANB1_9PROT</name>
<dbReference type="PIRSF" id="PIRSF029033">
    <property type="entry name" value="UCP029033"/>
    <property type="match status" value="1"/>
</dbReference>
<dbReference type="Pfam" id="PF04402">
    <property type="entry name" value="SIMPL"/>
    <property type="match status" value="1"/>
</dbReference>
<gene>
    <name evidence="1" type="ORF">NTG6680_1933</name>
</gene>
<dbReference type="Proteomes" id="UP000839052">
    <property type="component" value="Chromosome"/>
</dbReference>
<dbReference type="PANTHER" id="PTHR34387:SF2">
    <property type="entry name" value="SLR1258 PROTEIN"/>
    <property type="match status" value="1"/>
</dbReference>